<organism evidence="1 2">
    <name type="scientific">Penicillium hordei</name>
    <dbReference type="NCBI Taxonomy" id="40994"/>
    <lineage>
        <taxon>Eukaryota</taxon>
        <taxon>Fungi</taxon>
        <taxon>Dikarya</taxon>
        <taxon>Ascomycota</taxon>
        <taxon>Pezizomycotina</taxon>
        <taxon>Eurotiomycetes</taxon>
        <taxon>Eurotiomycetidae</taxon>
        <taxon>Eurotiales</taxon>
        <taxon>Aspergillaceae</taxon>
        <taxon>Penicillium</taxon>
    </lineage>
</organism>
<comment type="caution">
    <text evidence="1">The sequence shown here is derived from an EMBL/GenBank/DDBJ whole genome shotgun (WGS) entry which is preliminary data.</text>
</comment>
<proteinExistence type="predicted"/>
<evidence type="ECO:0000313" key="1">
    <source>
        <dbReference type="EMBL" id="KAJ5616399.1"/>
    </source>
</evidence>
<name>A0AAD6EFL3_9EURO</name>
<dbReference type="RefSeq" id="XP_056757566.1">
    <property type="nucleotide sequence ID" value="XM_056892571.1"/>
</dbReference>
<protein>
    <submittedName>
        <fullName evidence="1">Uncharacterized protein</fullName>
    </submittedName>
</protein>
<sequence length="123" mass="13829">MEGQYEDASQFLPGIEYLQQYDPLCDPDIDPTLLLSDSSDLLNYFPPLPSLDGSTGEAEAHSCEKELEDMRARVDALEKGTLDYLRTYLASMHPWMLEVTEALDKLGQAPQSATELEFPEKDI</sequence>
<dbReference type="AlphaFoldDB" id="A0AAD6EFL3"/>
<reference evidence="1" key="2">
    <citation type="submission" date="2023-01" db="EMBL/GenBank/DDBJ databases">
        <authorList>
            <person name="Petersen C."/>
        </authorList>
    </citation>
    <scope>NUCLEOTIDE SEQUENCE</scope>
    <source>
        <strain evidence="1">IBT 12815</strain>
    </source>
</reference>
<reference evidence="1" key="1">
    <citation type="journal article" date="2023" name="IMA Fungus">
        <title>Comparative genomic study of the Penicillium genus elucidates a diverse pangenome and 15 lateral gene transfer events.</title>
        <authorList>
            <person name="Petersen C."/>
            <person name="Sorensen T."/>
            <person name="Nielsen M.R."/>
            <person name="Sondergaard T.E."/>
            <person name="Sorensen J.L."/>
            <person name="Fitzpatrick D.A."/>
            <person name="Frisvad J.C."/>
            <person name="Nielsen K.L."/>
        </authorList>
    </citation>
    <scope>NUCLEOTIDE SEQUENCE</scope>
    <source>
        <strain evidence="1">IBT 12815</strain>
    </source>
</reference>
<dbReference type="Proteomes" id="UP001213799">
    <property type="component" value="Unassembled WGS sequence"/>
</dbReference>
<gene>
    <name evidence="1" type="ORF">N7537_001513</name>
</gene>
<evidence type="ECO:0000313" key="2">
    <source>
        <dbReference type="Proteomes" id="UP001213799"/>
    </source>
</evidence>
<dbReference type="EMBL" id="JAQJAE010000001">
    <property type="protein sequence ID" value="KAJ5616399.1"/>
    <property type="molecule type" value="Genomic_DNA"/>
</dbReference>
<dbReference type="GeneID" id="81582813"/>
<accession>A0AAD6EFL3</accession>
<keyword evidence="2" id="KW-1185">Reference proteome</keyword>